<dbReference type="OrthoDB" id="10285925at2759"/>
<organism evidence="2 3">
    <name type="scientific">Friedmanniomyces endolithicus</name>
    <dbReference type="NCBI Taxonomy" id="329885"/>
    <lineage>
        <taxon>Eukaryota</taxon>
        <taxon>Fungi</taxon>
        <taxon>Dikarya</taxon>
        <taxon>Ascomycota</taxon>
        <taxon>Pezizomycotina</taxon>
        <taxon>Dothideomycetes</taxon>
        <taxon>Dothideomycetidae</taxon>
        <taxon>Mycosphaerellales</taxon>
        <taxon>Teratosphaeriaceae</taxon>
        <taxon>Friedmanniomyces</taxon>
    </lineage>
</organism>
<feature type="region of interest" description="Disordered" evidence="1">
    <location>
        <begin position="207"/>
        <end position="227"/>
    </location>
</feature>
<dbReference type="Proteomes" id="UP000310066">
    <property type="component" value="Unassembled WGS sequence"/>
</dbReference>
<protein>
    <submittedName>
        <fullName evidence="2">Uncharacterized protein</fullName>
    </submittedName>
</protein>
<feature type="region of interest" description="Disordered" evidence="1">
    <location>
        <begin position="1"/>
        <end position="21"/>
    </location>
</feature>
<name>A0A4U0UDT3_9PEZI</name>
<dbReference type="AlphaFoldDB" id="A0A4U0UDT3"/>
<gene>
    <name evidence="2" type="ORF">B0A54_14124</name>
</gene>
<proteinExistence type="predicted"/>
<accession>A0A4U0UDT3</accession>
<evidence type="ECO:0000256" key="1">
    <source>
        <dbReference type="SAM" id="MobiDB-lite"/>
    </source>
</evidence>
<evidence type="ECO:0000313" key="3">
    <source>
        <dbReference type="Proteomes" id="UP000310066"/>
    </source>
</evidence>
<reference evidence="2 3" key="1">
    <citation type="submission" date="2017-03" db="EMBL/GenBank/DDBJ databases">
        <title>Genomes of endolithic fungi from Antarctica.</title>
        <authorList>
            <person name="Coleine C."/>
            <person name="Masonjones S."/>
            <person name="Stajich J.E."/>
        </authorList>
    </citation>
    <scope>NUCLEOTIDE SEQUENCE [LARGE SCALE GENOMIC DNA]</scope>
    <source>
        <strain evidence="2 3">CCFEE 5311</strain>
    </source>
</reference>
<comment type="caution">
    <text evidence="2">The sequence shown here is derived from an EMBL/GenBank/DDBJ whole genome shotgun (WGS) entry which is preliminary data.</text>
</comment>
<evidence type="ECO:0000313" key="2">
    <source>
        <dbReference type="EMBL" id="TKA33427.1"/>
    </source>
</evidence>
<sequence>MAAPNADPAATATTTTDPGPDIDMSVVRAVRVYTTSPLPPTCLELPPHHEPAVRIQGYDHLLEGQLLRLEDCPEGFAVWTGSETFCDMSNGLTLRLHPKVILFIEAGLLQAGIVQVPVGDTDMDRASGGPSNDGIGISPALREAVRRTLMLQGPRFADVDADTQEVGLNAALARAGPVVMDWAMKRDRALAIAGMSMSELMASEAKLEDNAEHAAEEEVRRDSSMAK</sequence>
<dbReference type="EMBL" id="NAJP01000086">
    <property type="protein sequence ID" value="TKA33427.1"/>
    <property type="molecule type" value="Genomic_DNA"/>
</dbReference>